<comment type="similarity">
    <text evidence="1">Belongs to the LysR transcriptional regulatory family.</text>
</comment>
<feature type="region of interest" description="Disordered" evidence="5">
    <location>
        <begin position="296"/>
        <end position="315"/>
    </location>
</feature>
<dbReference type="GO" id="GO:0006351">
    <property type="term" value="P:DNA-templated transcription"/>
    <property type="evidence" value="ECO:0007669"/>
    <property type="project" value="TreeGrafter"/>
</dbReference>
<dbReference type="Gene3D" id="1.10.10.10">
    <property type="entry name" value="Winged helix-like DNA-binding domain superfamily/Winged helix DNA-binding domain"/>
    <property type="match status" value="1"/>
</dbReference>
<keyword evidence="2" id="KW-0805">Transcription regulation</keyword>
<dbReference type="OrthoDB" id="9794694at2"/>
<dbReference type="PROSITE" id="PS50931">
    <property type="entry name" value="HTH_LYSR"/>
    <property type="match status" value="1"/>
</dbReference>
<dbReference type="CDD" id="cd08432">
    <property type="entry name" value="PBP2_GcdR_TrpI_HvrB_AmpR_like"/>
    <property type="match status" value="1"/>
</dbReference>
<reference evidence="7 8" key="1">
    <citation type="submission" date="2019-07" db="EMBL/GenBank/DDBJ databases">
        <title>Whole genome shotgun sequence of Reyranella soli NBRC 108950.</title>
        <authorList>
            <person name="Hosoyama A."/>
            <person name="Uohara A."/>
            <person name="Ohji S."/>
            <person name="Ichikawa N."/>
        </authorList>
    </citation>
    <scope>NUCLEOTIDE SEQUENCE [LARGE SCALE GENOMIC DNA]</scope>
    <source>
        <strain evidence="7 8">NBRC 108950</strain>
    </source>
</reference>
<evidence type="ECO:0000256" key="4">
    <source>
        <dbReference type="ARBA" id="ARBA00023163"/>
    </source>
</evidence>
<dbReference type="InterPro" id="IPR036390">
    <property type="entry name" value="WH_DNA-bd_sf"/>
</dbReference>
<dbReference type="RefSeq" id="WP_147147557.1">
    <property type="nucleotide sequence ID" value="NZ_BKAJ01000026.1"/>
</dbReference>
<dbReference type="InterPro" id="IPR036388">
    <property type="entry name" value="WH-like_DNA-bd_sf"/>
</dbReference>
<name>A0A512N5E3_9HYPH</name>
<protein>
    <submittedName>
        <fullName evidence="7">Transcriptional regulator GcvA</fullName>
    </submittedName>
</protein>
<dbReference type="Pfam" id="PF03466">
    <property type="entry name" value="LysR_substrate"/>
    <property type="match status" value="1"/>
</dbReference>
<evidence type="ECO:0000259" key="6">
    <source>
        <dbReference type="PROSITE" id="PS50931"/>
    </source>
</evidence>
<dbReference type="Proteomes" id="UP000321058">
    <property type="component" value="Unassembled WGS sequence"/>
</dbReference>
<dbReference type="GO" id="GO:0003700">
    <property type="term" value="F:DNA-binding transcription factor activity"/>
    <property type="evidence" value="ECO:0007669"/>
    <property type="project" value="InterPro"/>
</dbReference>
<dbReference type="PANTHER" id="PTHR30537">
    <property type="entry name" value="HTH-TYPE TRANSCRIPTIONAL REGULATOR"/>
    <property type="match status" value="1"/>
</dbReference>
<dbReference type="Pfam" id="PF00126">
    <property type="entry name" value="HTH_1"/>
    <property type="match status" value="1"/>
</dbReference>
<evidence type="ECO:0000256" key="3">
    <source>
        <dbReference type="ARBA" id="ARBA00023125"/>
    </source>
</evidence>
<dbReference type="NCBIfam" id="NF008352">
    <property type="entry name" value="PRK11139.1"/>
    <property type="match status" value="1"/>
</dbReference>
<gene>
    <name evidence="7" type="primary">gcvA</name>
    <name evidence="7" type="ORF">RSO01_13780</name>
</gene>
<dbReference type="EMBL" id="BKAJ01000026">
    <property type="protein sequence ID" value="GEP54212.1"/>
    <property type="molecule type" value="Genomic_DNA"/>
</dbReference>
<dbReference type="GO" id="GO:0043565">
    <property type="term" value="F:sequence-specific DNA binding"/>
    <property type="evidence" value="ECO:0007669"/>
    <property type="project" value="TreeGrafter"/>
</dbReference>
<keyword evidence="8" id="KW-1185">Reference proteome</keyword>
<dbReference type="SUPFAM" id="SSF53850">
    <property type="entry name" value="Periplasmic binding protein-like II"/>
    <property type="match status" value="1"/>
</dbReference>
<evidence type="ECO:0000313" key="7">
    <source>
        <dbReference type="EMBL" id="GEP54212.1"/>
    </source>
</evidence>
<dbReference type="InterPro" id="IPR000847">
    <property type="entry name" value="LysR_HTH_N"/>
</dbReference>
<sequence>MAYRLPPLNSLRLFEAAGRHLSFKAAADELNLTPSAISHGVLTLEAWLGVDLFLRGNRALTLTAAGAAYLPQVRSALEMIVGATNAVPGRKPTGRLAVSVSPTFGVRWLLPRLVRFSDRYPDIEVSVDTSHRLVEFPRDGVDVAIRMGRGDWPGLDACCLVRETLVPVCAPRLAAQIKSADDLGGKVLLHVVDAREDWAAWSKLADVELPPPVRGPRFDTIQMALEAAAAGLGIAMGRLPLVEAELAAGQLVAVLGPPRLCATGYWLVTEGQSRTRPEVTAFRKWISRELCDAPDLSGGPVPRRGQLARMSRMSA</sequence>
<comment type="caution">
    <text evidence="7">The sequence shown here is derived from an EMBL/GenBank/DDBJ whole genome shotgun (WGS) entry which is preliminary data.</text>
</comment>
<evidence type="ECO:0000256" key="1">
    <source>
        <dbReference type="ARBA" id="ARBA00009437"/>
    </source>
</evidence>
<dbReference type="InterPro" id="IPR058163">
    <property type="entry name" value="LysR-type_TF_proteobact-type"/>
</dbReference>
<evidence type="ECO:0000256" key="5">
    <source>
        <dbReference type="SAM" id="MobiDB-lite"/>
    </source>
</evidence>
<feature type="domain" description="HTH lysR-type" evidence="6">
    <location>
        <begin position="6"/>
        <end position="63"/>
    </location>
</feature>
<dbReference type="AlphaFoldDB" id="A0A512N5E3"/>
<organism evidence="7 8">
    <name type="scientific">Reyranella soli</name>
    <dbReference type="NCBI Taxonomy" id="1230389"/>
    <lineage>
        <taxon>Bacteria</taxon>
        <taxon>Pseudomonadati</taxon>
        <taxon>Pseudomonadota</taxon>
        <taxon>Alphaproteobacteria</taxon>
        <taxon>Hyphomicrobiales</taxon>
        <taxon>Reyranellaceae</taxon>
        <taxon>Reyranella</taxon>
    </lineage>
</organism>
<keyword evidence="3" id="KW-0238">DNA-binding</keyword>
<dbReference type="InterPro" id="IPR005119">
    <property type="entry name" value="LysR_subst-bd"/>
</dbReference>
<dbReference type="PANTHER" id="PTHR30537:SF74">
    <property type="entry name" value="HTH-TYPE TRANSCRIPTIONAL REGULATOR TRPI"/>
    <property type="match status" value="1"/>
</dbReference>
<proteinExistence type="inferred from homology"/>
<accession>A0A512N5E3</accession>
<dbReference type="SUPFAM" id="SSF46785">
    <property type="entry name" value="Winged helix' DNA-binding domain"/>
    <property type="match status" value="1"/>
</dbReference>
<evidence type="ECO:0000256" key="2">
    <source>
        <dbReference type="ARBA" id="ARBA00023015"/>
    </source>
</evidence>
<keyword evidence="4" id="KW-0804">Transcription</keyword>
<evidence type="ECO:0000313" key="8">
    <source>
        <dbReference type="Proteomes" id="UP000321058"/>
    </source>
</evidence>
<dbReference type="Gene3D" id="3.40.190.10">
    <property type="entry name" value="Periplasmic binding protein-like II"/>
    <property type="match status" value="2"/>
</dbReference>